<protein>
    <submittedName>
        <fullName evidence="1">Uncharacterized protein</fullName>
    </submittedName>
</protein>
<accession>A0A699VNH9</accession>
<proteinExistence type="predicted"/>
<dbReference type="EMBL" id="BKCJ011463660">
    <property type="protein sequence ID" value="GFD35819.1"/>
    <property type="molecule type" value="Genomic_DNA"/>
</dbReference>
<dbReference type="AlphaFoldDB" id="A0A699VNH9"/>
<sequence>RVRNGDDAFVLIGKEVASNSEIPEAMFPLLEEFFDVFHDELSDALQPLWFPYHGNSSDGDLVGNLRTNFVYP</sequence>
<reference evidence="1" key="1">
    <citation type="journal article" date="2019" name="Sci. Rep.">
        <title>Draft genome of Tanacetum cinerariifolium, the natural source of mosquito coil.</title>
        <authorList>
            <person name="Yamashiro T."/>
            <person name="Shiraishi A."/>
            <person name="Satake H."/>
            <person name="Nakayama K."/>
        </authorList>
    </citation>
    <scope>NUCLEOTIDE SEQUENCE</scope>
</reference>
<name>A0A699VNH9_TANCI</name>
<feature type="non-terminal residue" evidence="1">
    <location>
        <position position="1"/>
    </location>
</feature>
<comment type="caution">
    <text evidence="1">The sequence shown here is derived from an EMBL/GenBank/DDBJ whole genome shotgun (WGS) entry which is preliminary data.</text>
</comment>
<gene>
    <name evidence="1" type="ORF">Tci_907788</name>
</gene>
<organism evidence="1">
    <name type="scientific">Tanacetum cinerariifolium</name>
    <name type="common">Dalmatian daisy</name>
    <name type="synonym">Chrysanthemum cinerariifolium</name>
    <dbReference type="NCBI Taxonomy" id="118510"/>
    <lineage>
        <taxon>Eukaryota</taxon>
        <taxon>Viridiplantae</taxon>
        <taxon>Streptophyta</taxon>
        <taxon>Embryophyta</taxon>
        <taxon>Tracheophyta</taxon>
        <taxon>Spermatophyta</taxon>
        <taxon>Magnoliopsida</taxon>
        <taxon>eudicotyledons</taxon>
        <taxon>Gunneridae</taxon>
        <taxon>Pentapetalae</taxon>
        <taxon>asterids</taxon>
        <taxon>campanulids</taxon>
        <taxon>Asterales</taxon>
        <taxon>Asteraceae</taxon>
        <taxon>Asteroideae</taxon>
        <taxon>Anthemideae</taxon>
        <taxon>Anthemidinae</taxon>
        <taxon>Tanacetum</taxon>
    </lineage>
</organism>
<evidence type="ECO:0000313" key="1">
    <source>
        <dbReference type="EMBL" id="GFD35819.1"/>
    </source>
</evidence>